<dbReference type="Proteomes" id="UP000054928">
    <property type="component" value="Unassembled WGS sequence"/>
</dbReference>
<organism evidence="2 3">
    <name type="scientific">Plasmopara halstedii</name>
    <name type="common">Downy mildew of sunflower</name>
    <dbReference type="NCBI Taxonomy" id="4781"/>
    <lineage>
        <taxon>Eukaryota</taxon>
        <taxon>Sar</taxon>
        <taxon>Stramenopiles</taxon>
        <taxon>Oomycota</taxon>
        <taxon>Peronosporomycetes</taxon>
        <taxon>Peronosporales</taxon>
        <taxon>Peronosporaceae</taxon>
        <taxon>Plasmopara</taxon>
    </lineage>
</organism>
<name>A0A0P1A937_PLAHL</name>
<dbReference type="GeneID" id="36399548"/>
<dbReference type="OMA" id="SYCENEN"/>
<sequence length="336" mass="38683">MVTLSVAGTGSWRKEDGELWIRVFGADQEKKIAKGRLLLDRCLLRENRWVKKILVELRALSDEVISFELWRSTSQSIEFLQFVTSWSVNLAQWTQSGVARRWYKVRNGRQQQFDSLNEKTNEVSYCENENELQSSSAYICLAAFGAKNLDVECLESSQPKEATACKTSSFEFILPRVAISKSRELQAVRIGQIVNEVRFDILQDLIPLTLYGHDGNKKQPSAGTVTKLEDGMMKALVLLQLSCQYVNYCISELHQYSSKLENRKERLEKKKNRVKHRRKILCEQKINVLREVEGSTKSLGTVQTLLKELDPEILAYLQNDHEMTFEEVTESVDQHI</sequence>
<keyword evidence="1" id="KW-0175">Coiled coil</keyword>
<dbReference type="EMBL" id="CCYD01000261">
    <property type="protein sequence ID" value="CEG37029.1"/>
    <property type="molecule type" value="Genomic_DNA"/>
</dbReference>
<reference evidence="3" key="1">
    <citation type="submission" date="2014-09" db="EMBL/GenBank/DDBJ databases">
        <authorList>
            <person name="Sharma Rahul"/>
            <person name="Thines Marco"/>
        </authorList>
    </citation>
    <scope>NUCLEOTIDE SEQUENCE [LARGE SCALE GENOMIC DNA]</scope>
</reference>
<keyword evidence="3" id="KW-1185">Reference proteome</keyword>
<proteinExistence type="predicted"/>
<evidence type="ECO:0000313" key="2">
    <source>
        <dbReference type="EMBL" id="CEG37029.1"/>
    </source>
</evidence>
<dbReference type="OrthoDB" id="91382at2759"/>
<dbReference type="RefSeq" id="XP_024573398.1">
    <property type="nucleotide sequence ID" value="XM_024722309.1"/>
</dbReference>
<accession>A0A0P1A937</accession>
<dbReference type="AlphaFoldDB" id="A0A0P1A937"/>
<evidence type="ECO:0000313" key="3">
    <source>
        <dbReference type="Proteomes" id="UP000054928"/>
    </source>
</evidence>
<protein>
    <submittedName>
        <fullName evidence="2">Uncharacterized protein</fullName>
    </submittedName>
</protein>
<feature type="coiled-coil region" evidence="1">
    <location>
        <begin position="250"/>
        <end position="284"/>
    </location>
</feature>
<evidence type="ECO:0000256" key="1">
    <source>
        <dbReference type="SAM" id="Coils"/>
    </source>
</evidence>